<evidence type="ECO:0000313" key="1">
    <source>
        <dbReference type="EMBL" id="GBM78425.1"/>
    </source>
</evidence>
<evidence type="ECO:0000313" key="2">
    <source>
        <dbReference type="Proteomes" id="UP000499080"/>
    </source>
</evidence>
<keyword evidence="2" id="KW-1185">Reference proteome</keyword>
<proteinExistence type="predicted"/>
<name>A0A4Y2ILB7_ARAVE</name>
<feature type="non-terminal residue" evidence="1">
    <location>
        <position position="87"/>
    </location>
</feature>
<dbReference type="EMBL" id="BGPR01186437">
    <property type="protein sequence ID" value="GBM78425.1"/>
    <property type="molecule type" value="Genomic_DNA"/>
</dbReference>
<reference evidence="1 2" key="1">
    <citation type="journal article" date="2019" name="Sci. Rep.">
        <title>Orb-weaving spider Araneus ventricosus genome elucidates the spidroin gene catalogue.</title>
        <authorList>
            <person name="Kono N."/>
            <person name="Nakamura H."/>
            <person name="Ohtoshi R."/>
            <person name="Moran D.A.P."/>
            <person name="Shinohara A."/>
            <person name="Yoshida Y."/>
            <person name="Fujiwara M."/>
            <person name="Mori M."/>
            <person name="Tomita M."/>
            <person name="Arakawa K."/>
        </authorList>
    </citation>
    <scope>NUCLEOTIDE SEQUENCE [LARGE SCALE GENOMIC DNA]</scope>
</reference>
<accession>A0A4Y2ILB7</accession>
<gene>
    <name evidence="1" type="ORF">AVEN_41974_1</name>
</gene>
<dbReference type="AlphaFoldDB" id="A0A4Y2ILB7"/>
<comment type="caution">
    <text evidence="1">The sequence shown here is derived from an EMBL/GenBank/DDBJ whole genome shotgun (WGS) entry which is preliminary data.</text>
</comment>
<organism evidence="1 2">
    <name type="scientific">Araneus ventricosus</name>
    <name type="common">Orbweaver spider</name>
    <name type="synonym">Epeira ventricosa</name>
    <dbReference type="NCBI Taxonomy" id="182803"/>
    <lineage>
        <taxon>Eukaryota</taxon>
        <taxon>Metazoa</taxon>
        <taxon>Ecdysozoa</taxon>
        <taxon>Arthropoda</taxon>
        <taxon>Chelicerata</taxon>
        <taxon>Arachnida</taxon>
        <taxon>Araneae</taxon>
        <taxon>Araneomorphae</taxon>
        <taxon>Entelegynae</taxon>
        <taxon>Araneoidea</taxon>
        <taxon>Araneidae</taxon>
        <taxon>Araneus</taxon>
    </lineage>
</organism>
<dbReference type="Proteomes" id="UP000499080">
    <property type="component" value="Unassembled WGS sequence"/>
</dbReference>
<sequence length="87" mass="10108">MTFQHGKHRRHWSCSRIEINISKNRIDSNSSTDPTKKTNRCLEAIRKSLSAGSCLHRLRRERTSGTHDAIECHAYLVFVILQNFPPF</sequence>
<protein>
    <submittedName>
        <fullName evidence="1">Uncharacterized protein</fullName>
    </submittedName>
</protein>